<keyword evidence="2" id="KW-1185">Reference proteome</keyword>
<comment type="caution">
    <text evidence="1">The sequence shown here is derived from an EMBL/GenBank/DDBJ whole genome shotgun (WGS) entry which is preliminary data.</text>
</comment>
<reference evidence="1" key="1">
    <citation type="submission" date="2022-10" db="EMBL/GenBank/DDBJ databases">
        <title>Culturing micro-colonial fungi from biological soil crusts in the Mojave desert and describing Neophaeococcomyces mojavensis, and introducing the new genera and species Taxawa tesnikishii.</title>
        <authorList>
            <person name="Kurbessoian T."/>
            <person name="Stajich J.E."/>
        </authorList>
    </citation>
    <scope>NUCLEOTIDE SEQUENCE</scope>
    <source>
        <strain evidence="1">JES_115</strain>
    </source>
</reference>
<dbReference type="Proteomes" id="UP001172680">
    <property type="component" value="Unassembled WGS sequence"/>
</dbReference>
<name>A0ACC2ZQ73_9PEZI</name>
<accession>A0ACC2ZQ73</accession>
<proteinExistence type="predicted"/>
<evidence type="ECO:0000313" key="2">
    <source>
        <dbReference type="Proteomes" id="UP001172680"/>
    </source>
</evidence>
<sequence>MSENSPSTDVARKEGRRDAPAVSLVLQSTETCKCYIILILNIPSMIMGRVAFIPSQTLDEAAAISDRSALHSPFRLFLIDVQILLQNLKYLPNTILPFRELPPLPGVQDEQPGSWLDTVSTIVLALLEWFLLLITIPAILFLRGWITIVCGAAVCTLVYLIQQRMWGPLIVESRVDLSGYKQHPTEKWFFINGIGTSRTLVQHTCNRLAATFKRPITGVHNRSYGIVGDILECLIQRCLNYNTTDVRVAYERLKQHILNPNIEKVVVLAHSQGGIVISLALNRMYAELPSRAISKLEIYTFGSAAAHFNNPLCSPAASGTLSPSRRDLVPLLSQPTTVIQTIEHYCNELDFVPRWGVLYNTRHCPGHRYAGRVFMYKGASGHLFNEHYLNAMFPLSSARATLTIQEEADDATPTMPAMNKFLDQMVDVDTTTAQRRARSLSVGGKDVIVSRAPSRYGRRMSVQDDSQNAICEGSGRTVRQLSRLWMYVGGGGDDGAEEAPSGWVFGGRVVFGTTDGVRVVRLGVGWGGVGGAPIYRGSLYQALH</sequence>
<dbReference type="EMBL" id="JAPDRP010000001">
    <property type="protein sequence ID" value="KAJ9649670.1"/>
    <property type="molecule type" value="Genomic_DNA"/>
</dbReference>
<protein>
    <submittedName>
        <fullName evidence="1">Uncharacterized protein</fullName>
    </submittedName>
</protein>
<evidence type="ECO:0000313" key="1">
    <source>
        <dbReference type="EMBL" id="KAJ9649670.1"/>
    </source>
</evidence>
<organism evidence="1 2">
    <name type="scientific">Coniosporium tulheliwenetii</name>
    <dbReference type="NCBI Taxonomy" id="3383036"/>
    <lineage>
        <taxon>Eukaryota</taxon>
        <taxon>Fungi</taxon>
        <taxon>Dikarya</taxon>
        <taxon>Ascomycota</taxon>
        <taxon>Pezizomycotina</taxon>
        <taxon>Dothideomycetes</taxon>
        <taxon>Dothideomycetes incertae sedis</taxon>
        <taxon>Coniosporium</taxon>
    </lineage>
</organism>
<gene>
    <name evidence="1" type="ORF">H2199_000449</name>
</gene>